<sequence length="281" mass="30923">MKVVYDERMVADAQSFSPSARKPREVMASWRRRFPVLEVVAPVPVTIAQLCLAHDAEYVGGVLALRKANGFGNHLPEVAASLPWTSGAMLGAARLALEDSCAVAPVSGFHHAGYDEGGGFCTFNGLMVAARVLREERSVRRVGILDFDQHYGNGTSDIIRQLGLHWVEHYSAGAWWDRPDQAQAFLDEIPTVLQRFARCDLLLYQAGADPHFDDPLGGWLDTAQLRERDRRVFSGCVAMGLPVAWNLAGGYQTPLRRVLDIHDNTMLECLSAFADGAENSN</sequence>
<evidence type="ECO:0000313" key="4">
    <source>
        <dbReference type="Proteomes" id="UP000198575"/>
    </source>
</evidence>
<evidence type="ECO:0000259" key="2">
    <source>
        <dbReference type="Pfam" id="PF00850"/>
    </source>
</evidence>
<comment type="similarity">
    <text evidence="1">Belongs to the histone deacetylase family.</text>
</comment>
<dbReference type="RefSeq" id="WP_092410030.1">
    <property type="nucleotide sequence ID" value="NZ_FOVF01000031.1"/>
</dbReference>
<dbReference type="InterPro" id="IPR037138">
    <property type="entry name" value="His_deacetylse_dom_sf"/>
</dbReference>
<dbReference type="InterPro" id="IPR023696">
    <property type="entry name" value="Ureohydrolase_dom_sf"/>
</dbReference>
<gene>
    <name evidence="3" type="ORF">SAMN05216289_13147</name>
</gene>
<dbReference type="Proteomes" id="UP000198575">
    <property type="component" value="Unassembled WGS sequence"/>
</dbReference>
<keyword evidence="4" id="KW-1185">Reference proteome</keyword>
<evidence type="ECO:0000256" key="1">
    <source>
        <dbReference type="ARBA" id="ARBA00005947"/>
    </source>
</evidence>
<dbReference type="OrthoDB" id="9808367at2"/>
<dbReference type="Gene3D" id="3.40.800.20">
    <property type="entry name" value="Histone deacetylase domain"/>
    <property type="match status" value="2"/>
</dbReference>
<dbReference type="Pfam" id="PF00850">
    <property type="entry name" value="Hist_deacetyl"/>
    <property type="match status" value="1"/>
</dbReference>
<dbReference type="AlphaFoldDB" id="A0A1I5A2R9"/>
<dbReference type="PRINTS" id="PR01270">
    <property type="entry name" value="HDASUPER"/>
</dbReference>
<feature type="domain" description="Histone deacetylase" evidence="2">
    <location>
        <begin position="36"/>
        <end position="160"/>
    </location>
</feature>
<accession>A0A1I5A2R9</accession>
<protein>
    <submittedName>
        <fullName evidence="3">Acetoin utilization deacetylase AcuC</fullName>
    </submittedName>
</protein>
<dbReference type="InterPro" id="IPR023801">
    <property type="entry name" value="His_deacetylse_dom"/>
</dbReference>
<dbReference type="GO" id="GO:0040029">
    <property type="term" value="P:epigenetic regulation of gene expression"/>
    <property type="evidence" value="ECO:0007669"/>
    <property type="project" value="TreeGrafter"/>
</dbReference>
<dbReference type="GO" id="GO:0004407">
    <property type="term" value="F:histone deacetylase activity"/>
    <property type="evidence" value="ECO:0007669"/>
    <property type="project" value="TreeGrafter"/>
</dbReference>
<evidence type="ECO:0000313" key="3">
    <source>
        <dbReference type="EMBL" id="SFN56792.1"/>
    </source>
</evidence>
<dbReference type="EMBL" id="FOVF01000031">
    <property type="protein sequence ID" value="SFN56792.1"/>
    <property type="molecule type" value="Genomic_DNA"/>
</dbReference>
<dbReference type="SUPFAM" id="SSF52768">
    <property type="entry name" value="Arginase/deacetylase"/>
    <property type="match status" value="1"/>
</dbReference>
<reference evidence="3 4" key="1">
    <citation type="submission" date="2016-10" db="EMBL/GenBank/DDBJ databases">
        <authorList>
            <person name="de Groot N.N."/>
        </authorList>
    </citation>
    <scope>NUCLEOTIDE SEQUENCE [LARGE SCALE GENOMIC DNA]</scope>
    <source>
        <strain evidence="3 4">CGMCC 1.7659</strain>
    </source>
</reference>
<name>A0A1I5A2R9_9GAMM</name>
<dbReference type="InterPro" id="IPR000286">
    <property type="entry name" value="HDACs"/>
</dbReference>
<organism evidence="3 4">
    <name type="scientific">Dokdonella immobilis</name>
    <dbReference type="NCBI Taxonomy" id="578942"/>
    <lineage>
        <taxon>Bacteria</taxon>
        <taxon>Pseudomonadati</taxon>
        <taxon>Pseudomonadota</taxon>
        <taxon>Gammaproteobacteria</taxon>
        <taxon>Lysobacterales</taxon>
        <taxon>Rhodanobacteraceae</taxon>
        <taxon>Dokdonella</taxon>
    </lineage>
</organism>
<proteinExistence type="inferred from homology"/>
<dbReference type="PANTHER" id="PTHR10625">
    <property type="entry name" value="HISTONE DEACETYLASE HDAC1-RELATED"/>
    <property type="match status" value="1"/>
</dbReference>
<dbReference type="STRING" id="578942.SAMN05216289_13147"/>